<dbReference type="Proteomes" id="UP000269721">
    <property type="component" value="Unassembled WGS sequence"/>
</dbReference>
<keyword evidence="3" id="KW-1185">Reference proteome</keyword>
<gene>
    <name evidence="2" type="ORF">BDK51DRAFT_42676</name>
</gene>
<evidence type="ECO:0000313" key="3">
    <source>
        <dbReference type="Proteomes" id="UP000269721"/>
    </source>
</evidence>
<feature type="compositionally biased region" description="Acidic residues" evidence="1">
    <location>
        <begin position="42"/>
        <end position="53"/>
    </location>
</feature>
<reference evidence="3" key="1">
    <citation type="journal article" date="2018" name="Nat. Microbiol.">
        <title>Leveraging single-cell genomics to expand the fungal tree of life.</title>
        <authorList>
            <person name="Ahrendt S.R."/>
            <person name="Quandt C.A."/>
            <person name="Ciobanu D."/>
            <person name="Clum A."/>
            <person name="Salamov A."/>
            <person name="Andreopoulos B."/>
            <person name="Cheng J.F."/>
            <person name="Woyke T."/>
            <person name="Pelin A."/>
            <person name="Henrissat B."/>
            <person name="Reynolds N.K."/>
            <person name="Benny G.L."/>
            <person name="Smith M.E."/>
            <person name="James T.Y."/>
            <person name="Grigoriev I.V."/>
        </authorList>
    </citation>
    <scope>NUCLEOTIDE SEQUENCE [LARGE SCALE GENOMIC DNA]</scope>
</reference>
<feature type="region of interest" description="Disordered" evidence="1">
    <location>
        <begin position="1"/>
        <end position="121"/>
    </location>
</feature>
<dbReference type="EMBL" id="KZ994411">
    <property type="protein sequence ID" value="RKO93006.1"/>
    <property type="molecule type" value="Genomic_DNA"/>
</dbReference>
<organism evidence="2 3">
    <name type="scientific">Blyttiomyces helicus</name>
    <dbReference type="NCBI Taxonomy" id="388810"/>
    <lineage>
        <taxon>Eukaryota</taxon>
        <taxon>Fungi</taxon>
        <taxon>Fungi incertae sedis</taxon>
        <taxon>Chytridiomycota</taxon>
        <taxon>Chytridiomycota incertae sedis</taxon>
        <taxon>Chytridiomycetes</taxon>
        <taxon>Chytridiomycetes incertae sedis</taxon>
        <taxon>Blyttiomyces</taxon>
    </lineage>
</organism>
<dbReference type="AlphaFoldDB" id="A0A4P9WQ72"/>
<sequence length="182" mass="19514">MSIGEKHHPLSFATFESDELPVQQAAPNDNVSHDLVLKSDVDENQDGTDDSEDSPQNADNSSVTNIGSGTPDVVGNSPTRSECDTSSDDTGDNPAAAYIGSQLPPSADIVSPKDSVSNPINSVKNPLNEIGKEVSNLPSRQQVTFSSKTDHDFIAEYWPDDVDEIYIYDQNGTIISTPSAFL</sequence>
<feature type="compositionally biased region" description="Basic and acidic residues" evidence="1">
    <location>
        <begin position="31"/>
        <end position="41"/>
    </location>
</feature>
<protein>
    <submittedName>
        <fullName evidence="2">Uncharacterized protein</fullName>
    </submittedName>
</protein>
<evidence type="ECO:0000256" key="1">
    <source>
        <dbReference type="SAM" id="MobiDB-lite"/>
    </source>
</evidence>
<proteinExistence type="predicted"/>
<name>A0A4P9WQ72_9FUNG</name>
<accession>A0A4P9WQ72</accession>
<evidence type="ECO:0000313" key="2">
    <source>
        <dbReference type="EMBL" id="RKO93006.1"/>
    </source>
</evidence>
<feature type="compositionally biased region" description="Polar residues" evidence="1">
    <location>
        <begin position="54"/>
        <end position="68"/>
    </location>
</feature>